<dbReference type="AlphaFoldDB" id="A0A5S9IS53"/>
<keyword evidence="2" id="KW-1185">Reference proteome</keyword>
<sequence>MSKNKKKLAAHLVDIFRAVIKQVPTLSYSCELKKTLEETELIEQLLQRVEPSNEMEECIFEVIGNPKVLLKAIIVPILREEKINPESILEVIIAEILREAKVNLELILEELKIYALRIRKNRRYKMANRKEAYIDFSSYDPPTNEASPLNTIIAEEEITTIKSVIQEEKEKVTCAM</sequence>
<organism evidence="1 2">
    <name type="scientific">Uabimicrobium amorphum</name>
    <dbReference type="NCBI Taxonomy" id="2596890"/>
    <lineage>
        <taxon>Bacteria</taxon>
        <taxon>Pseudomonadati</taxon>
        <taxon>Planctomycetota</taxon>
        <taxon>Candidatus Uabimicrobiia</taxon>
        <taxon>Candidatus Uabimicrobiales</taxon>
        <taxon>Candidatus Uabimicrobiaceae</taxon>
        <taxon>Candidatus Uabimicrobium</taxon>
    </lineage>
</organism>
<dbReference type="Proteomes" id="UP000326354">
    <property type="component" value="Chromosome"/>
</dbReference>
<accession>A0A5S9IS53</accession>
<gene>
    <name evidence="1" type="ORF">UABAM_05546</name>
</gene>
<protein>
    <submittedName>
        <fullName evidence="1">Uncharacterized protein</fullName>
    </submittedName>
</protein>
<name>A0A5S9IS53_UABAM</name>
<dbReference type="EMBL" id="AP019860">
    <property type="protein sequence ID" value="BBM87143.1"/>
    <property type="molecule type" value="Genomic_DNA"/>
</dbReference>
<reference evidence="1 2" key="1">
    <citation type="submission" date="2019-08" db="EMBL/GenBank/DDBJ databases">
        <title>Complete genome sequence of Candidatus Uab amorphum.</title>
        <authorList>
            <person name="Shiratori T."/>
            <person name="Suzuki S."/>
            <person name="Kakizawa Y."/>
            <person name="Ishida K."/>
        </authorList>
    </citation>
    <scope>NUCLEOTIDE SEQUENCE [LARGE SCALE GENOMIC DNA]</scope>
    <source>
        <strain evidence="1 2">SRT547</strain>
    </source>
</reference>
<evidence type="ECO:0000313" key="2">
    <source>
        <dbReference type="Proteomes" id="UP000326354"/>
    </source>
</evidence>
<dbReference type="KEGG" id="uam:UABAM_05546"/>
<proteinExistence type="predicted"/>
<dbReference type="RefSeq" id="WP_151971170.1">
    <property type="nucleotide sequence ID" value="NZ_AP019860.1"/>
</dbReference>
<evidence type="ECO:0000313" key="1">
    <source>
        <dbReference type="EMBL" id="BBM87143.1"/>
    </source>
</evidence>